<name>A0ABN8DD13_9STRA</name>
<dbReference type="Gene3D" id="1.20.1050.10">
    <property type="match status" value="1"/>
</dbReference>
<dbReference type="PANTHER" id="PTHR32419">
    <property type="entry name" value="GLUTATHIONYL-HYDROQUINONE REDUCTASE"/>
    <property type="match status" value="1"/>
</dbReference>
<protein>
    <submittedName>
        <fullName evidence="2">Uncharacterized protein</fullName>
    </submittedName>
</protein>
<gene>
    <name evidence="2" type="ORF">PBS001_LOCUS8436</name>
</gene>
<comment type="caution">
    <text evidence="2">The sequence shown here is derived from an EMBL/GenBank/DDBJ whole genome shotgun (WGS) entry which is preliminary data.</text>
</comment>
<keyword evidence="3" id="KW-1185">Reference proteome</keyword>
<evidence type="ECO:0000313" key="3">
    <source>
        <dbReference type="Proteomes" id="UP001158986"/>
    </source>
</evidence>
<proteinExistence type="predicted"/>
<dbReference type="Proteomes" id="UP001158986">
    <property type="component" value="Unassembled WGS sequence"/>
</dbReference>
<dbReference type="EMBL" id="CAKLCB010000386">
    <property type="protein sequence ID" value="CAH0521996.1"/>
    <property type="molecule type" value="Genomic_DNA"/>
</dbReference>
<dbReference type="Gene3D" id="3.40.30.10">
    <property type="entry name" value="Glutaredoxin"/>
    <property type="match status" value="1"/>
</dbReference>
<sequence>MIGANSKIYPTDGCIPDTVNHVKFVRDLYEKVDPAPRTYSVPVLWGKKKSTIVSEESTGILRTFDSAFRNLVPSSVHLYPKELRAEIDAANDGAADKAEIPGGKSSDGGGCTSVSHAHSSRPKADKKHLTDCSNVVEYLRDLYQIPELKSSVNWSHLKIGMDNKHPDAIAEGSYVDFNVVHKRTQLA</sequence>
<evidence type="ECO:0000313" key="2">
    <source>
        <dbReference type="EMBL" id="CAH0521996.1"/>
    </source>
</evidence>
<accession>A0ABN8DD13</accession>
<feature type="region of interest" description="Disordered" evidence="1">
    <location>
        <begin position="94"/>
        <end position="126"/>
    </location>
</feature>
<evidence type="ECO:0000256" key="1">
    <source>
        <dbReference type="SAM" id="MobiDB-lite"/>
    </source>
</evidence>
<dbReference type="InterPro" id="IPR016639">
    <property type="entry name" value="GST_Omega/GSH"/>
</dbReference>
<dbReference type="PANTHER" id="PTHR32419:SF6">
    <property type="entry name" value="GLUTATHIONE S-TRANSFERASE OMEGA-LIKE 1-RELATED"/>
    <property type="match status" value="1"/>
</dbReference>
<organism evidence="2 3">
    <name type="scientific">Peronospora belbahrii</name>
    <dbReference type="NCBI Taxonomy" id="622444"/>
    <lineage>
        <taxon>Eukaryota</taxon>
        <taxon>Sar</taxon>
        <taxon>Stramenopiles</taxon>
        <taxon>Oomycota</taxon>
        <taxon>Peronosporomycetes</taxon>
        <taxon>Peronosporales</taxon>
        <taxon>Peronosporaceae</taxon>
        <taxon>Peronospora</taxon>
    </lineage>
</organism>
<reference evidence="2 3" key="1">
    <citation type="submission" date="2021-11" db="EMBL/GenBank/DDBJ databases">
        <authorList>
            <person name="Islam A."/>
            <person name="Islam S."/>
            <person name="Flora M.S."/>
            <person name="Rahman M."/>
            <person name="Ziaur R.M."/>
            <person name="Epstein J.H."/>
            <person name="Hassan M."/>
            <person name="Klassen M."/>
            <person name="Woodard K."/>
            <person name="Webb A."/>
            <person name="Webby R.J."/>
            <person name="El Zowalaty M.E."/>
        </authorList>
    </citation>
    <scope>NUCLEOTIDE SEQUENCE [LARGE SCALE GENOMIC DNA]</scope>
    <source>
        <strain evidence="2">Pbs1</strain>
    </source>
</reference>